<dbReference type="InterPro" id="IPR026114">
    <property type="entry name" value="APOF"/>
</dbReference>
<sequence length="405" mass="45444">MLKEVEANKLGQSRLRETGKVFSIKMTSKLKWFIFIQMLLVTSVSPYSLTNHQIEDTSSSSERNHVLLWSQQERSQAAGRVISQLKEKFQGQNQDYLGIQGRVSCKELTAASTMDDSLSYNLPRELLGLSLVPVLVVANCEREALVLVQKLYELLGMSHTDQLLLDLEQLMEKRLSKMATSAERNHIEQNMDLVMFNIRQLAQDEDSSDRCNGWIRLNRTMLIGSMAEGSDWPTLEEALRQCEHLGGRCVGVTHTGRRSAYRALLRKGSRILPSDSESWVQRCQSLRNRVRRSSWRSCTDATERRVYGVVQWIPGVSTLYNLGTAVYYASLHCTHTARERAILSAVDLGTDALMVVTGGAAGGAGYALGVGLKTGVKAGVRFMMTEEDDILVNQFRWDDSVAFQP</sequence>
<organism evidence="1 2">
    <name type="scientific">Knipowitschia caucasica</name>
    <name type="common">Caucasian dwarf goby</name>
    <name type="synonym">Pomatoschistus caucasicus</name>
    <dbReference type="NCBI Taxonomy" id="637954"/>
    <lineage>
        <taxon>Eukaryota</taxon>
        <taxon>Metazoa</taxon>
        <taxon>Chordata</taxon>
        <taxon>Craniata</taxon>
        <taxon>Vertebrata</taxon>
        <taxon>Euteleostomi</taxon>
        <taxon>Actinopterygii</taxon>
        <taxon>Neopterygii</taxon>
        <taxon>Teleostei</taxon>
        <taxon>Neoteleostei</taxon>
        <taxon>Acanthomorphata</taxon>
        <taxon>Gobiaria</taxon>
        <taxon>Gobiiformes</taxon>
        <taxon>Gobioidei</taxon>
        <taxon>Gobiidae</taxon>
        <taxon>Gobiinae</taxon>
        <taxon>Knipowitschia</taxon>
    </lineage>
</organism>
<evidence type="ECO:0000313" key="1">
    <source>
        <dbReference type="EMBL" id="CAL1608933.1"/>
    </source>
</evidence>
<keyword evidence="2" id="KW-1185">Reference proteome</keyword>
<dbReference type="Proteomes" id="UP001497482">
    <property type="component" value="Chromosome 6"/>
</dbReference>
<gene>
    <name evidence="1" type="ORF">KC01_LOCUS35769</name>
</gene>
<evidence type="ECO:0000313" key="2">
    <source>
        <dbReference type="Proteomes" id="UP001497482"/>
    </source>
</evidence>
<dbReference type="Pfam" id="PF15148">
    <property type="entry name" value="Apolipo_F"/>
    <property type="match status" value="1"/>
</dbReference>
<accession>A0AAV2M6H2</accession>
<dbReference type="GO" id="GO:0005615">
    <property type="term" value="C:extracellular space"/>
    <property type="evidence" value="ECO:0007669"/>
    <property type="project" value="TreeGrafter"/>
</dbReference>
<dbReference type="GO" id="GO:0008203">
    <property type="term" value="P:cholesterol metabolic process"/>
    <property type="evidence" value="ECO:0007669"/>
    <property type="project" value="TreeGrafter"/>
</dbReference>
<protein>
    <recommendedName>
        <fullName evidence="3">Apolipoprotein F</fullName>
    </recommendedName>
</protein>
<reference evidence="1 2" key="1">
    <citation type="submission" date="2024-04" db="EMBL/GenBank/DDBJ databases">
        <authorList>
            <person name="Waldvogel A.-M."/>
            <person name="Schoenle A."/>
        </authorList>
    </citation>
    <scope>NUCLEOTIDE SEQUENCE [LARGE SCALE GENOMIC DNA]</scope>
</reference>
<name>A0AAV2M6H2_KNICA</name>
<dbReference type="EMBL" id="OZ035828">
    <property type="protein sequence ID" value="CAL1608933.1"/>
    <property type="molecule type" value="Genomic_DNA"/>
</dbReference>
<dbReference type="AlphaFoldDB" id="A0AAV2M6H2"/>
<evidence type="ECO:0008006" key="3">
    <source>
        <dbReference type="Google" id="ProtNLM"/>
    </source>
</evidence>
<proteinExistence type="predicted"/>
<dbReference type="PANTHER" id="PTHR15011">
    <property type="entry name" value="APOLIPOPROTEIN F"/>
    <property type="match status" value="1"/>
</dbReference>
<dbReference type="PANTHER" id="PTHR15011:SF3">
    <property type="entry name" value="APOLIPOPROTEIN F"/>
    <property type="match status" value="1"/>
</dbReference>